<dbReference type="EMBL" id="JBEZFP010000016">
    <property type="protein sequence ID" value="MEU8133629.1"/>
    <property type="molecule type" value="Genomic_DNA"/>
</dbReference>
<feature type="domain" description="DUF8175" evidence="3">
    <location>
        <begin position="86"/>
        <end position="269"/>
    </location>
</feature>
<keyword evidence="2" id="KW-0812">Transmembrane</keyword>
<proteinExistence type="predicted"/>
<feature type="compositionally biased region" description="Low complexity" evidence="1">
    <location>
        <begin position="54"/>
        <end position="67"/>
    </location>
</feature>
<keyword evidence="2" id="KW-0472">Membrane</keyword>
<reference evidence="4 5" key="1">
    <citation type="submission" date="2024-06" db="EMBL/GenBank/DDBJ databases">
        <title>The Natural Products Discovery Center: Release of the First 8490 Sequenced Strains for Exploring Actinobacteria Biosynthetic Diversity.</title>
        <authorList>
            <person name="Kalkreuter E."/>
            <person name="Kautsar S.A."/>
            <person name="Yang D."/>
            <person name="Bader C.D."/>
            <person name="Teijaro C.N."/>
            <person name="Fluegel L."/>
            <person name="Davis C.M."/>
            <person name="Simpson J.R."/>
            <person name="Lauterbach L."/>
            <person name="Steele A.D."/>
            <person name="Gui C."/>
            <person name="Meng S."/>
            <person name="Li G."/>
            <person name="Viehrig K."/>
            <person name="Ye F."/>
            <person name="Su P."/>
            <person name="Kiefer A.F."/>
            <person name="Nichols A."/>
            <person name="Cepeda A.J."/>
            <person name="Yan W."/>
            <person name="Fan B."/>
            <person name="Jiang Y."/>
            <person name="Adhikari A."/>
            <person name="Zheng C.-J."/>
            <person name="Schuster L."/>
            <person name="Cowan T.M."/>
            <person name="Smanski M.J."/>
            <person name="Chevrette M.G."/>
            <person name="De Carvalho L.P.S."/>
            <person name="Shen B."/>
        </authorList>
    </citation>
    <scope>NUCLEOTIDE SEQUENCE [LARGE SCALE GENOMIC DNA]</scope>
    <source>
        <strain evidence="4 5">NPDC048946</strain>
    </source>
</reference>
<dbReference type="RefSeq" id="WP_358351431.1">
    <property type="nucleotide sequence ID" value="NZ_JBEZFP010000016.1"/>
</dbReference>
<evidence type="ECO:0000256" key="2">
    <source>
        <dbReference type="SAM" id="Phobius"/>
    </source>
</evidence>
<accession>A0ABV3DEK4</accession>
<name>A0ABV3DEK4_9ACTN</name>
<dbReference type="Pfam" id="PF26526">
    <property type="entry name" value="DUF8175"/>
    <property type="match status" value="1"/>
</dbReference>
<protein>
    <recommendedName>
        <fullName evidence="3">DUF8175 domain-containing protein</fullName>
    </recommendedName>
</protein>
<dbReference type="Proteomes" id="UP001551482">
    <property type="component" value="Unassembled WGS sequence"/>
</dbReference>
<evidence type="ECO:0000256" key="1">
    <source>
        <dbReference type="SAM" id="MobiDB-lite"/>
    </source>
</evidence>
<comment type="caution">
    <text evidence="4">The sequence shown here is derived from an EMBL/GenBank/DDBJ whole genome shotgun (WGS) entry which is preliminary data.</text>
</comment>
<feature type="transmembrane region" description="Helical" evidence="2">
    <location>
        <begin position="26"/>
        <end position="46"/>
    </location>
</feature>
<keyword evidence="5" id="KW-1185">Reference proteome</keyword>
<feature type="compositionally biased region" description="Pro residues" evidence="1">
    <location>
        <begin position="77"/>
        <end position="95"/>
    </location>
</feature>
<organism evidence="4 5">
    <name type="scientific">Streptodolium elevatio</name>
    <dbReference type="NCBI Taxonomy" id="3157996"/>
    <lineage>
        <taxon>Bacteria</taxon>
        <taxon>Bacillati</taxon>
        <taxon>Actinomycetota</taxon>
        <taxon>Actinomycetes</taxon>
        <taxon>Kitasatosporales</taxon>
        <taxon>Streptomycetaceae</taxon>
        <taxon>Streptodolium</taxon>
    </lineage>
</organism>
<keyword evidence="2" id="KW-1133">Transmembrane helix</keyword>
<evidence type="ECO:0000313" key="4">
    <source>
        <dbReference type="EMBL" id="MEU8133629.1"/>
    </source>
</evidence>
<feature type="region of interest" description="Disordered" evidence="1">
    <location>
        <begin position="54"/>
        <end position="117"/>
    </location>
</feature>
<sequence>MFGRRRGERATDGAWRADRGSLAQPGFIGAALVLVIVLVFAVLLIVDVTTTAPRAAAADPAGSSGPVAGAGDGGTSPTPPPNPAAPGVTVPPPRPAASSDGSCPAFQDSPTAQPTKVPSHIEWVDYRGLMVPLSRMAGPAERVGSVARCFAPTPAGALLAAANIVIRHPVAPDWRSLVERQVVPGPGRDAYVRLREQQPGPTVDSVVPPAADRLARLAGFRFVSYSPQSAAVALLFRMSNGELRASVHTVLWAEGDWKLQMRDDGSDAFMEQIATGPEGYVEWGDA</sequence>
<evidence type="ECO:0000313" key="5">
    <source>
        <dbReference type="Proteomes" id="UP001551482"/>
    </source>
</evidence>
<evidence type="ECO:0000259" key="3">
    <source>
        <dbReference type="Pfam" id="PF26526"/>
    </source>
</evidence>
<gene>
    <name evidence="4" type="ORF">AB0C36_08990</name>
</gene>
<dbReference type="InterPro" id="IPR058488">
    <property type="entry name" value="DUF8175"/>
</dbReference>